<dbReference type="EMBL" id="WHUW01000024">
    <property type="protein sequence ID" value="KAF8435835.1"/>
    <property type="molecule type" value="Genomic_DNA"/>
</dbReference>
<protein>
    <submittedName>
        <fullName evidence="1">Uncharacterized protein</fullName>
    </submittedName>
</protein>
<proteinExistence type="predicted"/>
<sequence length="65" mass="7306">MANRISITHPGGQIDTVKVWRGTLSSGLSWGHVQFFLFCRFITTFKLTGMNTEILAFIVNCGRQT</sequence>
<comment type="caution">
    <text evidence="1">The sequence shown here is derived from an EMBL/GenBank/DDBJ whole genome shotgun (WGS) entry which is preliminary data.</text>
</comment>
<keyword evidence="2" id="KW-1185">Reference proteome</keyword>
<reference evidence="1" key="2">
    <citation type="journal article" date="2020" name="Nat. Commun.">
        <title>Large-scale genome sequencing of mycorrhizal fungi provides insights into the early evolution of symbiotic traits.</title>
        <authorList>
            <person name="Miyauchi S."/>
            <person name="Kiss E."/>
            <person name="Kuo A."/>
            <person name="Drula E."/>
            <person name="Kohler A."/>
            <person name="Sanchez-Garcia M."/>
            <person name="Morin E."/>
            <person name="Andreopoulos B."/>
            <person name="Barry K.W."/>
            <person name="Bonito G."/>
            <person name="Buee M."/>
            <person name="Carver A."/>
            <person name="Chen C."/>
            <person name="Cichocki N."/>
            <person name="Clum A."/>
            <person name="Culley D."/>
            <person name="Crous P.W."/>
            <person name="Fauchery L."/>
            <person name="Girlanda M."/>
            <person name="Hayes R.D."/>
            <person name="Keri Z."/>
            <person name="LaButti K."/>
            <person name="Lipzen A."/>
            <person name="Lombard V."/>
            <person name="Magnuson J."/>
            <person name="Maillard F."/>
            <person name="Murat C."/>
            <person name="Nolan M."/>
            <person name="Ohm R.A."/>
            <person name="Pangilinan J."/>
            <person name="Pereira M.F."/>
            <person name="Perotto S."/>
            <person name="Peter M."/>
            <person name="Pfister S."/>
            <person name="Riley R."/>
            <person name="Sitrit Y."/>
            <person name="Stielow J.B."/>
            <person name="Szollosi G."/>
            <person name="Zifcakova L."/>
            <person name="Stursova M."/>
            <person name="Spatafora J.W."/>
            <person name="Tedersoo L."/>
            <person name="Vaario L.M."/>
            <person name="Yamada A."/>
            <person name="Yan M."/>
            <person name="Wang P."/>
            <person name="Xu J."/>
            <person name="Bruns T."/>
            <person name="Baldrian P."/>
            <person name="Vilgalys R."/>
            <person name="Dunand C."/>
            <person name="Henrissat B."/>
            <person name="Grigoriev I.V."/>
            <person name="Hibbett D."/>
            <person name="Nagy L.G."/>
            <person name="Martin F.M."/>
        </authorList>
    </citation>
    <scope>NUCLEOTIDE SEQUENCE</scope>
    <source>
        <strain evidence="1">BED1</strain>
    </source>
</reference>
<evidence type="ECO:0000313" key="2">
    <source>
        <dbReference type="Proteomes" id="UP001194468"/>
    </source>
</evidence>
<accession>A0AAD4GBV4</accession>
<dbReference type="Proteomes" id="UP001194468">
    <property type="component" value="Unassembled WGS sequence"/>
</dbReference>
<evidence type="ECO:0000313" key="1">
    <source>
        <dbReference type="EMBL" id="KAF8435835.1"/>
    </source>
</evidence>
<organism evidence="1 2">
    <name type="scientific">Boletus edulis BED1</name>
    <dbReference type="NCBI Taxonomy" id="1328754"/>
    <lineage>
        <taxon>Eukaryota</taxon>
        <taxon>Fungi</taxon>
        <taxon>Dikarya</taxon>
        <taxon>Basidiomycota</taxon>
        <taxon>Agaricomycotina</taxon>
        <taxon>Agaricomycetes</taxon>
        <taxon>Agaricomycetidae</taxon>
        <taxon>Boletales</taxon>
        <taxon>Boletineae</taxon>
        <taxon>Boletaceae</taxon>
        <taxon>Boletoideae</taxon>
        <taxon>Boletus</taxon>
    </lineage>
</organism>
<gene>
    <name evidence="1" type="ORF">L210DRAFT_125938</name>
</gene>
<name>A0AAD4GBV4_BOLED</name>
<reference evidence="1" key="1">
    <citation type="submission" date="2019-10" db="EMBL/GenBank/DDBJ databases">
        <authorList>
            <consortium name="DOE Joint Genome Institute"/>
            <person name="Kuo A."/>
            <person name="Miyauchi S."/>
            <person name="Kiss E."/>
            <person name="Drula E."/>
            <person name="Kohler A."/>
            <person name="Sanchez-Garcia M."/>
            <person name="Andreopoulos B."/>
            <person name="Barry K.W."/>
            <person name="Bonito G."/>
            <person name="Buee M."/>
            <person name="Carver A."/>
            <person name="Chen C."/>
            <person name="Cichocki N."/>
            <person name="Clum A."/>
            <person name="Culley D."/>
            <person name="Crous P.W."/>
            <person name="Fauchery L."/>
            <person name="Girlanda M."/>
            <person name="Hayes R."/>
            <person name="Keri Z."/>
            <person name="LaButti K."/>
            <person name="Lipzen A."/>
            <person name="Lombard V."/>
            <person name="Magnuson J."/>
            <person name="Maillard F."/>
            <person name="Morin E."/>
            <person name="Murat C."/>
            <person name="Nolan M."/>
            <person name="Ohm R."/>
            <person name="Pangilinan J."/>
            <person name="Pereira M."/>
            <person name="Perotto S."/>
            <person name="Peter M."/>
            <person name="Riley R."/>
            <person name="Sitrit Y."/>
            <person name="Stielow B."/>
            <person name="Szollosi G."/>
            <person name="Zifcakova L."/>
            <person name="Stursova M."/>
            <person name="Spatafora J.W."/>
            <person name="Tedersoo L."/>
            <person name="Vaario L.-M."/>
            <person name="Yamada A."/>
            <person name="Yan M."/>
            <person name="Wang P."/>
            <person name="Xu J."/>
            <person name="Bruns T."/>
            <person name="Baldrian P."/>
            <person name="Vilgalys R."/>
            <person name="Henrissat B."/>
            <person name="Grigoriev I.V."/>
            <person name="Hibbett D."/>
            <person name="Nagy L.G."/>
            <person name="Martin F.M."/>
        </authorList>
    </citation>
    <scope>NUCLEOTIDE SEQUENCE</scope>
    <source>
        <strain evidence="1">BED1</strain>
    </source>
</reference>
<dbReference type="AlphaFoldDB" id="A0AAD4GBV4"/>